<evidence type="ECO:0000313" key="2">
    <source>
        <dbReference type="EMBL" id="EIE83379.1"/>
    </source>
</evidence>
<dbReference type="InterPro" id="IPR038717">
    <property type="entry name" value="Tc1-like_DDE_dom"/>
</dbReference>
<dbReference type="GO" id="GO:0003676">
    <property type="term" value="F:nucleic acid binding"/>
    <property type="evidence" value="ECO:0007669"/>
    <property type="project" value="InterPro"/>
</dbReference>
<evidence type="ECO:0000259" key="1">
    <source>
        <dbReference type="Pfam" id="PF13358"/>
    </source>
</evidence>
<evidence type="ECO:0000313" key="3">
    <source>
        <dbReference type="Proteomes" id="UP000009138"/>
    </source>
</evidence>
<keyword evidence="3" id="KW-1185">Reference proteome</keyword>
<proteinExistence type="predicted"/>
<reference evidence="2 3" key="1">
    <citation type="journal article" date="2009" name="PLoS Genet.">
        <title>Genomic analysis of the basal lineage fungus Rhizopus oryzae reveals a whole-genome duplication.</title>
        <authorList>
            <person name="Ma L.-J."/>
            <person name="Ibrahim A.S."/>
            <person name="Skory C."/>
            <person name="Grabherr M.G."/>
            <person name="Burger G."/>
            <person name="Butler M."/>
            <person name="Elias M."/>
            <person name="Idnurm A."/>
            <person name="Lang B.F."/>
            <person name="Sone T."/>
            <person name="Abe A."/>
            <person name="Calvo S.E."/>
            <person name="Corrochano L.M."/>
            <person name="Engels R."/>
            <person name="Fu J."/>
            <person name="Hansberg W."/>
            <person name="Kim J.-M."/>
            <person name="Kodira C.D."/>
            <person name="Koehrsen M.J."/>
            <person name="Liu B."/>
            <person name="Miranda-Saavedra D."/>
            <person name="O'Leary S."/>
            <person name="Ortiz-Castellanos L."/>
            <person name="Poulter R."/>
            <person name="Rodriguez-Romero J."/>
            <person name="Ruiz-Herrera J."/>
            <person name="Shen Y.-Q."/>
            <person name="Zeng Q."/>
            <person name="Galagan J."/>
            <person name="Birren B.W."/>
            <person name="Cuomo C.A."/>
            <person name="Wickes B.L."/>
        </authorList>
    </citation>
    <scope>NUCLEOTIDE SEQUENCE [LARGE SCALE GENOMIC DNA]</scope>
    <source>
        <strain evidence="3">RA 99-880 / ATCC MYA-4621 / FGSC 9543 / NRRL 43880</strain>
    </source>
</reference>
<gene>
    <name evidence="2" type="ORF">RO3G_08084</name>
</gene>
<accession>I1C4J9</accession>
<dbReference type="EMBL" id="CH476737">
    <property type="protein sequence ID" value="EIE83379.1"/>
    <property type="molecule type" value="Genomic_DNA"/>
</dbReference>
<dbReference type="Gene3D" id="3.30.420.10">
    <property type="entry name" value="Ribonuclease H-like superfamily/Ribonuclease H"/>
    <property type="match status" value="1"/>
</dbReference>
<dbReference type="RefSeq" id="XP_067518775.1">
    <property type="nucleotide sequence ID" value="XM_067662674.1"/>
</dbReference>
<dbReference type="InParanoid" id="I1C4J9"/>
<dbReference type="Proteomes" id="UP000009138">
    <property type="component" value="Unassembled WGS sequence"/>
</dbReference>
<name>I1C4J9_RHIO9</name>
<dbReference type="Pfam" id="PF13358">
    <property type="entry name" value="DDE_3"/>
    <property type="match status" value="1"/>
</dbReference>
<dbReference type="InterPro" id="IPR036397">
    <property type="entry name" value="RNaseH_sf"/>
</dbReference>
<protein>
    <recommendedName>
        <fullName evidence="1">Tc1-like transposase DDE domain-containing protein</fullName>
    </recommendedName>
</protein>
<organism evidence="2 3">
    <name type="scientific">Rhizopus delemar (strain RA 99-880 / ATCC MYA-4621 / FGSC 9543 / NRRL 43880)</name>
    <name type="common">Mucormycosis agent</name>
    <name type="synonym">Rhizopus arrhizus var. delemar</name>
    <dbReference type="NCBI Taxonomy" id="246409"/>
    <lineage>
        <taxon>Eukaryota</taxon>
        <taxon>Fungi</taxon>
        <taxon>Fungi incertae sedis</taxon>
        <taxon>Mucoromycota</taxon>
        <taxon>Mucoromycotina</taxon>
        <taxon>Mucoromycetes</taxon>
        <taxon>Mucorales</taxon>
        <taxon>Mucorineae</taxon>
        <taxon>Rhizopodaceae</taxon>
        <taxon>Rhizopus</taxon>
    </lineage>
</organism>
<sequence>MVDALSDKFEGFGISKSGMATTKGPSVSILGAICSPGVANVGLKVIKAGTKWKEFMSFLIHVMDVLDKHNLKGCNLVMDNTHIHKPEKIAEEVNKRGYRIIYLPSYSPFLNPKEEL</sequence>
<dbReference type="VEuPathDB" id="FungiDB:RO3G_08084"/>
<dbReference type="GeneID" id="93615055"/>
<dbReference type="AlphaFoldDB" id="I1C4J9"/>
<feature type="domain" description="Tc1-like transposase DDE" evidence="1">
    <location>
        <begin position="20"/>
        <end position="115"/>
    </location>
</feature>